<evidence type="ECO:0000313" key="2">
    <source>
        <dbReference type="EMBL" id="OQD57106.1"/>
    </source>
</evidence>
<dbReference type="AlphaFoldDB" id="A0A1V6MXP8"/>
<dbReference type="EMBL" id="MPOH02000005">
    <property type="protein sequence ID" value="OQD57106.1"/>
    <property type="molecule type" value="Genomic_DNA"/>
</dbReference>
<gene>
    <name evidence="2" type="ORF">BM536_003355</name>
</gene>
<keyword evidence="1" id="KW-0732">Signal</keyword>
<evidence type="ECO:0000313" key="3">
    <source>
        <dbReference type="Proteomes" id="UP000184286"/>
    </source>
</evidence>
<dbReference type="OrthoDB" id="4332523at2"/>
<sequence>MHAIRVASAALLGACALAVSTPPAVATERDVTPFGFGVLPSTIAAGGRVTLQIDRSNGGCEGAVTVTSGIFDSVHIAASRSSATTTVDHDVRVGAVYQVTFTCDGVSGSTQLAVVGLHPASPTPAPHPVPRGVRAGAGGTVAGFDIKEIGLGAALIAGSVGTAYHFSRRRSGEDGA</sequence>
<evidence type="ECO:0000256" key="1">
    <source>
        <dbReference type="SAM" id="SignalP"/>
    </source>
</evidence>
<organism evidence="2 3">
    <name type="scientific">Streptomyces phaeoluteigriseus</name>
    <dbReference type="NCBI Taxonomy" id="114686"/>
    <lineage>
        <taxon>Bacteria</taxon>
        <taxon>Bacillati</taxon>
        <taxon>Actinomycetota</taxon>
        <taxon>Actinomycetes</taxon>
        <taxon>Kitasatosporales</taxon>
        <taxon>Streptomycetaceae</taxon>
        <taxon>Streptomyces</taxon>
        <taxon>Streptomyces aurantiacus group</taxon>
    </lineage>
</organism>
<dbReference type="Proteomes" id="UP000184286">
    <property type="component" value="Unassembled WGS sequence"/>
</dbReference>
<dbReference type="RefSeq" id="WP_073499245.1">
    <property type="nucleotide sequence ID" value="NZ_MPOH02000005.1"/>
</dbReference>
<feature type="chain" id="PRO_5012461059" description="Lipoprotein" evidence="1">
    <location>
        <begin position="27"/>
        <end position="176"/>
    </location>
</feature>
<reference evidence="2 3" key="2">
    <citation type="submission" date="2017-02" db="EMBL/GenBank/DDBJ databases">
        <title>Draft genome sequence of Streptomyces phaeoluteigriseus type strain DSM41896.</title>
        <authorList>
            <person name="Salih T.S."/>
            <person name="Algora Gallardo L."/>
            <person name="Melo Santos T."/>
            <person name="Filgueira Martinez S."/>
            <person name="Herron P.R."/>
        </authorList>
    </citation>
    <scope>NUCLEOTIDE SEQUENCE [LARGE SCALE GENOMIC DNA]</scope>
    <source>
        <strain evidence="2 3">DSM 41896</strain>
    </source>
</reference>
<name>A0A1V6MXP8_9ACTN</name>
<feature type="signal peptide" evidence="1">
    <location>
        <begin position="1"/>
        <end position="26"/>
    </location>
</feature>
<evidence type="ECO:0008006" key="4">
    <source>
        <dbReference type="Google" id="ProtNLM"/>
    </source>
</evidence>
<accession>A0A1V6MXP8</accession>
<comment type="caution">
    <text evidence="2">The sequence shown here is derived from an EMBL/GenBank/DDBJ whole genome shotgun (WGS) entry which is preliminary data.</text>
</comment>
<reference evidence="3" key="1">
    <citation type="submission" date="2016-11" db="EMBL/GenBank/DDBJ databases">
        <authorList>
            <person name="Schniete J.K."/>
            <person name="Salih T."/>
            <person name="Algora Gallardo L."/>
            <person name="Martinez Fernandez S."/>
            <person name="Herron P.R."/>
        </authorList>
    </citation>
    <scope>NUCLEOTIDE SEQUENCE [LARGE SCALE GENOMIC DNA]</scope>
    <source>
        <strain evidence="3">DSM 41896</strain>
    </source>
</reference>
<protein>
    <recommendedName>
        <fullName evidence="4">Lipoprotein</fullName>
    </recommendedName>
</protein>
<proteinExistence type="predicted"/>